<dbReference type="EMBL" id="CAACVJ010000211">
    <property type="protein sequence ID" value="VEP14787.1"/>
    <property type="molecule type" value="Genomic_DNA"/>
</dbReference>
<dbReference type="AlphaFoldDB" id="A0A563VTL2"/>
<feature type="domain" description="FAD dependent oxidoreductase" evidence="7">
    <location>
        <begin position="13"/>
        <end position="349"/>
    </location>
</feature>
<dbReference type="InterPro" id="IPR006076">
    <property type="entry name" value="FAD-dep_OxRdtase"/>
</dbReference>
<evidence type="ECO:0000256" key="6">
    <source>
        <dbReference type="RuleBase" id="RU361217"/>
    </source>
</evidence>
<evidence type="ECO:0000256" key="1">
    <source>
        <dbReference type="ARBA" id="ARBA00001974"/>
    </source>
</evidence>
<dbReference type="EC" id="1.1.5.3" evidence="6"/>
<dbReference type="InterPro" id="IPR036188">
    <property type="entry name" value="FAD/NAD-bd_sf"/>
</dbReference>
<comment type="similarity">
    <text evidence="2 6">Belongs to the FAD-dependent glycerol-3-phosphate dehydrogenase family.</text>
</comment>
<dbReference type="NCBIfam" id="NF009906">
    <property type="entry name" value="PRK13369.1"/>
    <property type="match status" value="1"/>
</dbReference>
<dbReference type="InterPro" id="IPR000447">
    <property type="entry name" value="G3P_DH_FAD-dep"/>
</dbReference>
<dbReference type="PROSITE" id="PS00977">
    <property type="entry name" value="FAD_G3PDH_1"/>
    <property type="match status" value="1"/>
</dbReference>
<dbReference type="NCBIfam" id="NF008899">
    <property type="entry name" value="PRK12266.1"/>
    <property type="match status" value="1"/>
</dbReference>
<dbReference type="RefSeq" id="WP_144873622.1">
    <property type="nucleotide sequence ID" value="NZ_LR214031.1"/>
</dbReference>
<keyword evidence="10" id="KW-1185">Reference proteome</keyword>
<dbReference type="InterPro" id="IPR031656">
    <property type="entry name" value="DAO_C"/>
</dbReference>
<name>A0A563VTL2_9CYAN</name>
<gene>
    <name evidence="9" type="primary">glpD</name>
    <name evidence="9" type="ORF">H1P_2890003</name>
</gene>
<evidence type="ECO:0000256" key="5">
    <source>
        <dbReference type="ARBA" id="ARBA00023002"/>
    </source>
</evidence>
<proteinExistence type="inferred from homology"/>
<dbReference type="GO" id="GO:0009331">
    <property type="term" value="C:glycerol-3-phosphate dehydrogenase (FAD) complex"/>
    <property type="evidence" value="ECO:0007669"/>
    <property type="project" value="UniProtKB-UniRule"/>
</dbReference>
<dbReference type="Gene3D" id="3.50.50.60">
    <property type="entry name" value="FAD/NAD(P)-binding domain"/>
    <property type="match status" value="1"/>
</dbReference>
<protein>
    <recommendedName>
        <fullName evidence="6">Glycerol-3-phosphate dehydrogenase</fullName>
        <ecNumber evidence="6">1.1.5.3</ecNumber>
    </recommendedName>
</protein>
<evidence type="ECO:0000256" key="3">
    <source>
        <dbReference type="ARBA" id="ARBA00022630"/>
    </source>
</evidence>
<dbReference type="InterPro" id="IPR038299">
    <property type="entry name" value="DAO_C_sf"/>
</dbReference>
<dbReference type="GO" id="GO:0004368">
    <property type="term" value="F:glycerol-3-phosphate dehydrogenase (quinone) activity"/>
    <property type="evidence" value="ECO:0007669"/>
    <property type="project" value="UniProtKB-EC"/>
</dbReference>
<keyword evidence="5 6" id="KW-0560">Oxidoreductase</keyword>
<evidence type="ECO:0000313" key="10">
    <source>
        <dbReference type="Proteomes" id="UP000320055"/>
    </source>
</evidence>
<dbReference type="Gene3D" id="3.30.9.10">
    <property type="entry name" value="D-Amino Acid Oxidase, subunit A, domain 2"/>
    <property type="match status" value="1"/>
</dbReference>
<dbReference type="OrthoDB" id="9766796at2"/>
<dbReference type="Gene3D" id="1.10.8.870">
    <property type="entry name" value="Alpha-glycerophosphate oxidase, cap domain"/>
    <property type="match status" value="1"/>
</dbReference>
<dbReference type="PANTHER" id="PTHR11985">
    <property type="entry name" value="GLYCEROL-3-PHOSPHATE DEHYDROGENASE"/>
    <property type="match status" value="1"/>
</dbReference>
<keyword evidence="4" id="KW-0274">FAD</keyword>
<evidence type="ECO:0000256" key="2">
    <source>
        <dbReference type="ARBA" id="ARBA00007330"/>
    </source>
</evidence>
<reference evidence="9 10" key="1">
    <citation type="submission" date="2019-01" db="EMBL/GenBank/DDBJ databases">
        <authorList>
            <person name="Brito A."/>
        </authorList>
    </citation>
    <scope>NUCLEOTIDE SEQUENCE [LARGE SCALE GENOMIC DNA]</scope>
    <source>
        <strain evidence="9">1</strain>
    </source>
</reference>
<comment type="cofactor">
    <cofactor evidence="1 6">
        <name>FAD</name>
        <dbReference type="ChEBI" id="CHEBI:57692"/>
    </cofactor>
</comment>
<comment type="catalytic activity">
    <reaction evidence="6">
        <text>a quinone + sn-glycerol 3-phosphate = dihydroxyacetone phosphate + a quinol</text>
        <dbReference type="Rhea" id="RHEA:18977"/>
        <dbReference type="ChEBI" id="CHEBI:24646"/>
        <dbReference type="ChEBI" id="CHEBI:57597"/>
        <dbReference type="ChEBI" id="CHEBI:57642"/>
        <dbReference type="ChEBI" id="CHEBI:132124"/>
        <dbReference type="EC" id="1.1.5.3"/>
    </reaction>
</comment>
<dbReference type="Pfam" id="PF01266">
    <property type="entry name" value="DAO"/>
    <property type="match status" value="1"/>
</dbReference>
<evidence type="ECO:0000259" key="7">
    <source>
        <dbReference type="Pfam" id="PF01266"/>
    </source>
</evidence>
<evidence type="ECO:0000256" key="4">
    <source>
        <dbReference type="ARBA" id="ARBA00022827"/>
    </source>
</evidence>
<dbReference type="Pfam" id="PF16901">
    <property type="entry name" value="DAO_C"/>
    <property type="match status" value="1"/>
</dbReference>
<keyword evidence="3 6" id="KW-0285">Flavoprotein</keyword>
<dbReference type="SUPFAM" id="SSF51905">
    <property type="entry name" value="FAD/NAD(P)-binding domain"/>
    <property type="match status" value="1"/>
</dbReference>
<evidence type="ECO:0000313" key="9">
    <source>
        <dbReference type="EMBL" id="VEP14787.1"/>
    </source>
</evidence>
<feature type="domain" description="Alpha-glycerophosphate oxidase C-terminal" evidence="8">
    <location>
        <begin position="407"/>
        <end position="530"/>
    </location>
</feature>
<accession>A0A563VTL2</accession>
<dbReference type="PANTHER" id="PTHR11985:SF15">
    <property type="entry name" value="GLYCEROL-3-PHOSPHATE DEHYDROGENASE, MITOCHONDRIAL"/>
    <property type="match status" value="1"/>
</dbReference>
<dbReference type="Proteomes" id="UP000320055">
    <property type="component" value="Unassembled WGS sequence"/>
</dbReference>
<dbReference type="PRINTS" id="PR01001">
    <property type="entry name" value="FADG3PDH"/>
</dbReference>
<dbReference type="SUPFAM" id="SSF54373">
    <property type="entry name" value="FAD-linked reductases, C-terminal domain"/>
    <property type="match status" value="1"/>
</dbReference>
<evidence type="ECO:0000259" key="8">
    <source>
        <dbReference type="Pfam" id="PF16901"/>
    </source>
</evidence>
<sequence length="560" mass="62955">MRNFTQIEQQEYDVIVIGGGINGAGVARDAALRGLKTILLEKSDFASGSSSWSSRLIHGGLRYLEYFEFPLVREALKEREVLFNNAPHLVDPLLLTIPVYSDRSRPYWKIWAGMILYDIFSYDKTVPIHRMLPLAKFKQLFRAIDEDGLAGGAQYYDGQVALAERLCLENIIAAKEAGADVINYSEVTELKIEGSKIKQLICKDRLTEETFTVTGSPNTVVINTAGPWVDKVCQRGSSQGDRQPIGKTRKMGGTKGSHIIVDRFPGTVDEGFYVEAKSDGRPFFILPWLDKYLIGTTDLPFKGDLDRIKANDEEVDYLIQETNNIFPNANLSRKDVLFTYSGVRPLPNEEGKKPGSITRKHILHDHTKEGVSNLISLIGGKLTTYRNVGEEMIDVALKKMGRKPQPCKTDKIPLPGCIVAGDRRIHQAISQYQDRLAPDTINYLFSIYGARAVNVLALTQENLELATNISPNLPDIKAQIVYAVKEEMAHNLVDIIRRRTTLAMNGNYGLDLLPVVTETLRKYCGWSQEKCDRSSQEYRTFMEENCIPDYQLKDSLVASY</sequence>
<organism evidence="9 10">
    <name type="scientific">Hyella patelloides LEGE 07179</name>
    <dbReference type="NCBI Taxonomy" id="945734"/>
    <lineage>
        <taxon>Bacteria</taxon>
        <taxon>Bacillati</taxon>
        <taxon>Cyanobacteriota</taxon>
        <taxon>Cyanophyceae</taxon>
        <taxon>Pleurocapsales</taxon>
        <taxon>Hyellaceae</taxon>
        <taxon>Hyella</taxon>
    </lineage>
</organism>
<dbReference type="GO" id="GO:0046168">
    <property type="term" value="P:glycerol-3-phosphate catabolic process"/>
    <property type="evidence" value="ECO:0007669"/>
    <property type="project" value="TreeGrafter"/>
</dbReference>